<evidence type="ECO:0000313" key="3">
    <source>
        <dbReference type="EMBL" id="KAL0189707.1"/>
    </source>
</evidence>
<evidence type="ECO:0000259" key="2">
    <source>
        <dbReference type="PROSITE" id="PS50835"/>
    </source>
</evidence>
<dbReference type="InterPro" id="IPR013098">
    <property type="entry name" value="Ig_I-set"/>
</dbReference>
<proteinExistence type="predicted"/>
<dbReference type="InterPro" id="IPR036179">
    <property type="entry name" value="Ig-like_dom_sf"/>
</dbReference>
<keyword evidence="1" id="KW-0472">Membrane</keyword>
<dbReference type="EMBL" id="JAMKFB020000007">
    <property type="protein sequence ID" value="KAL0189707.1"/>
    <property type="molecule type" value="Genomic_DNA"/>
</dbReference>
<dbReference type="InterPro" id="IPR007110">
    <property type="entry name" value="Ig-like_dom"/>
</dbReference>
<keyword evidence="1" id="KW-1133">Transmembrane helix</keyword>
<dbReference type="InterPro" id="IPR013783">
    <property type="entry name" value="Ig-like_fold"/>
</dbReference>
<keyword evidence="1" id="KW-0812">Transmembrane</keyword>
<keyword evidence="4" id="KW-1185">Reference proteome</keyword>
<organism evidence="3 4">
    <name type="scientific">Cirrhinus mrigala</name>
    <name type="common">Mrigala</name>
    <dbReference type="NCBI Taxonomy" id="683832"/>
    <lineage>
        <taxon>Eukaryota</taxon>
        <taxon>Metazoa</taxon>
        <taxon>Chordata</taxon>
        <taxon>Craniata</taxon>
        <taxon>Vertebrata</taxon>
        <taxon>Euteleostomi</taxon>
        <taxon>Actinopterygii</taxon>
        <taxon>Neopterygii</taxon>
        <taxon>Teleostei</taxon>
        <taxon>Ostariophysi</taxon>
        <taxon>Cypriniformes</taxon>
        <taxon>Cyprinidae</taxon>
        <taxon>Labeoninae</taxon>
        <taxon>Labeonini</taxon>
        <taxon>Cirrhinus</taxon>
    </lineage>
</organism>
<dbReference type="Gene3D" id="2.60.40.10">
    <property type="entry name" value="Immunoglobulins"/>
    <property type="match status" value="1"/>
</dbReference>
<gene>
    <name evidence="3" type="ORF">M9458_016806</name>
</gene>
<comment type="caution">
    <text evidence="3">The sequence shown here is derived from an EMBL/GenBank/DDBJ whole genome shotgun (WGS) entry which is preliminary data.</text>
</comment>
<dbReference type="AlphaFoldDB" id="A0ABD0QU28"/>
<dbReference type="Pfam" id="PF07679">
    <property type="entry name" value="I-set"/>
    <property type="match status" value="1"/>
</dbReference>
<dbReference type="PROSITE" id="PS50835">
    <property type="entry name" value="IG_LIKE"/>
    <property type="match status" value="1"/>
</dbReference>
<name>A0ABD0QU28_CIRMR</name>
<protein>
    <recommendedName>
        <fullName evidence="2">Ig-like domain-containing protein</fullName>
    </recommendedName>
</protein>
<sequence>MNRVNGYVIIYLVSVISFCAAEALNISAVDGDGRANGTEADGGSSVPVVLTKVSQIIAREGNCALIDCNITGDPFPNIQWFNSHGHLLDTTRS</sequence>
<feature type="domain" description="Ig-like" evidence="2">
    <location>
        <begin position="47"/>
        <end position="93"/>
    </location>
</feature>
<dbReference type="Proteomes" id="UP001529510">
    <property type="component" value="Unassembled WGS sequence"/>
</dbReference>
<feature type="transmembrane region" description="Helical" evidence="1">
    <location>
        <begin position="6"/>
        <end position="24"/>
    </location>
</feature>
<feature type="non-terminal residue" evidence="3">
    <location>
        <position position="93"/>
    </location>
</feature>
<evidence type="ECO:0000256" key="1">
    <source>
        <dbReference type="SAM" id="Phobius"/>
    </source>
</evidence>
<dbReference type="SUPFAM" id="SSF48726">
    <property type="entry name" value="Immunoglobulin"/>
    <property type="match status" value="1"/>
</dbReference>
<evidence type="ECO:0000313" key="4">
    <source>
        <dbReference type="Proteomes" id="UP001529510"/>
    </source>
</evidence>
<accession>A0ABD0QU28</accession>
<reference evidence="3 4" key="1">
    <citation type="submission" date="2024-05" db="EMBL/GenBank/DDBJ databases">
        <title>Genome sequencing and assembly of Indian major carp, Cirrhinus mrigala (Hamilton, 1822).</title>
        <authorList>
            <person name="Mohindra V."/>
            <person name="Chowdhury L.M."/>
            <person name="Lal K."/>
            <person name="Jena J.K."/>
        </authorList>
    </citation>
    <scope>NUCLEOTIDE SEQUENCE [LARGE SCALE GENOMIC DNA]</scope>
    <source>
        <strain evidence="3">CM1030</strain>
        <tissue evidence="3">Blood</tissue>
    </source>
</reference>